<protein>
    <submittedName>
        <fullName evidence="2">Uncharacterized protein</fullName>
    </submittedName>
</protein>
<evidence type="ECO:0000256" key="1">
    <source>
        <dbReference type="SAM" id="MobiDB-lite"/>
    </source>
</evidence>
<gene>
    <name evidence="2" type="ORF">HUJ06_028492</name>
</gene>
<dbReference type="Proteomes" id="UP000607653">
    <property type="component" value="Unassembled WGS sequence"/>
</dbReference>
<dbReference type="SUPFAM" id="SSF52047">
    <property type="entry name" value="RNI-like"/>
    <property type="match status" value="1"/>
</dbReference>
<accession>A0A822XZG1</accession>
<feature type="region of interest" description="Disordered" evidence="1">
    <location>
        <begin position="1"/>
        <end position="20"/>
    </location>
</feature>
<organism evidence="2 3">
    <name type="scientific">Nelumbo nucifera</name>
    <name type="common">Sacred lotus</name>
    <dbReference type="NCBI Taxonomy" id="4432"/>
    <lineage>
        <taxon>Eukaryota</taxon>
        <taxon>Viridiplantae</taxon>
        <taxon>Streptophyta</taxon>
        <taxon>Embryophyta</taxon>
        <taxon>Tracheophyta</taxon>
        <taxon>Spermatophyta</taxon>
        <taxon>Magnoliopsida</taxon>
        <taxon>Proteales</taxon>
        <taxon>Nelumbonaceae</taxon>
        <taxon>Nelumbo</taxon>
    </lineage>
</organism>
<dbReference type="InterPro" id="IPR032675">
    <property type="entry name" value="LRR_dom_sf"/>
</dbReference>
<dbReference type="InterPro" id="IPR050715">
    <property type="entry name" value="LRR-SigEffector_domain"/>
</dbReference>
<sequence length="189" mass="21969">MNRAPRERNTERDGDGNARLSCGLTNAPKLKELPPLFFSAEALRTLYIKNCPQLTWTPFSPLPCLLQQLEELELEGDVGGFSRSLPSNNKIKVSTIWSSLFESLPSDLENLTALQTLGIRFCYFIMSIPVELQRLTSLQKLEIYHCHLLEERCKKEAGEDWMKICRIQRRASWILFHFLEKEDDEQYIF</sequence>
<feature type="compositionally biased region" description="Basic and acidic residues" evidence="1">
    <location>
        <begin position="1"/>
        <end position="16"/>
    </location>
</feature>
<comment type="caution">
    <text evidence="2">The sequence shown here is derived from an EMBL/GenBank/DDBJ whole genome shotgun (WGS) entry which is preliminary data.</text>
</comment>
<dbReference type="Gene3D" id="3.80.10.10">
    <property type="entry name" value="Ribonuclease Inhibitor"/>
    <property type="match status" value="1"/>
</dbReference>
<dbReference type="AlphaFoldDB" id="A0A822XZG1"/>
<evidence type="ECO:0000313" key="2">
    <source>
        <dbReference type="EMBL" id="DAD27024.1"/>
    </source>
</evidence>
<dbReference type="PANTHER" id="PTHR45752">
    <property type="entry name" value="LEUCINE-RICH REPEAT-CONTAINING"/>
    <property type="match status" value="1"/>
</dbReference>
<reference evidence="2 3" key="1">
    <citation type="journal article" date="2020" name="Mol. Biol. Evol.">
        <title>Distinct Expression and Methylation Patterns for Genes with Different Fates following a Single Whole-Genome Duplication in Flowering Plants.</title>
        <authorList>
            <person name="Shi T."/>
            <person name="Rahmani R.S."/>
            <person name="Gugger P.F."/>
            <person name="Wang M."/>
            <person name="Li H."/>
            <person name="Zhang Y."/>
            <person name="Li Z."/>
            <person name="Wang Q."/>
            <person name="Van de Peer Y."/>
            <person name="Marchal K."/>
            <person name="Chen J."/>
        </authorList>
    </citation>
    <scope>NUCLEOTIDE SEQUENCE [LARGE SCALE GENOMIC DNA]</scope>
    <source>
        <tissue evidence="2">Leaf</tissue>
    </source>
</reference>
<keyword evidence="3" id="KW-1185">Reference proteome</keyword>
<proteinExistence type="predicted"/>
<dbReference type="EMBL" id="DUZY01000002">
    <property type="protein sequence ID" value="DAD27024.1"/>
    <property type="molecule type" value="Genomic_DNA"/>
</dbReference>
<name>A0A822XZG1_NELNU</name>
<dbReference type="PANTHER" id="PTHR45752:SF195">
    <property type="entry name" value="LEUCINE-RICH REPEAT (LRR) FAMILY PROTEIN-RELATED"/>
    <property type="match status" value="1"/>
</dbReference>
<evidence type="ECO:0000313" key="3">
    <source>
        <dbReference type="Proteomes" id="UP000607653"/>
    </source>
</evidence>